<accession>A0A2T3FQW5</accession>
<proteinExistence type="predicted"/>
<comment type="caution">
    <text evidence="3">The sequence shown here is derived from an EMBL/GenBank/DDBJ whole genome shotgun (WGS) entry which is preliminary data.</text>
</comment>
<dbReference type="EMBL" id="PYLO01000002">
    <property type="protein sequence ID" value="PST37639.1"/>
    <property type="molecule type" value="Genomic_DNA"/>
</dbReference>
<feature type="domain" description="Phosphatidic acid phosphatase type 2/haloperoxidase" evidence="2">
    <location>
        <begin position="52"/>
        <end position="163"/>
    </location>
</feature>
<dbReference type="Proteomes" id="UP000241048">
    <property type="component" value="Unassembled WGS sequence"/>
</dbReference>
<dbReference type="AlphaFoldDB" id="A0A2T3FQW5"/>
<evidence type="ECO:0000313" key="3">
    <source>
        <dbReference type="EMBL" id="PST37639.1"/>
    </source>
</evidence>
<evidence type="ECO:0000313" key="4">
    <source>
        <dbReference type="Proteomes" id="UP000241048"/>
    </source>
</evidence>
<keyword evidence="1" id="KW-1133">Transmembrane helix</keyword>
<feature type="transmembrane region" description="Helical" evidence="1">
    <location>
        <begin position="148"/>
        <end position="170"/>
    </location>
</feature>
<name>A0A2T3FQW5_9CLOT</name>
<keyword evidence="1" id="KW-0812">Transmembrane</keyword>
<dbReference type="PANTHER" id="PTHR14969">
    <property type="entry name" value="SPHINGOSINE-1-PHOSPHATE PHOSPHOHYDROLASE"/>
    <property type="match status" value="1"/>
</dbReference>
<dbReference type="Pfam" id="PF01569">
    <property type="entry name" value="PAP2"/>
    <property type="match status" value="1"/>
</dbReference>
<keyword evidence="4" id="KW-1185">Reference proteome</keyword>
<dbReference type="SMART" id="SM00014">
    <property type="entry name" value="acidPPc"/>
    <property type="match status" value="1"/>
</dbReference>
<evidence type="ECO:0000256" key="1">
    <source>
        <dbReference type="SAM" id="Phobius"/>
    </source>
</evidence>
<gene>
    <name evidence="3" type="ORF">C7U56_07055</name>
</gene>
<protein>
    <submittedName>
        <fullName evidence="3">Phosphatase PAP2 family protein</fullName>
    </submittedName>
</protein>
<feature type="transmembrane region" description="Helical" evidence="1">
    <location>
        <begin position="21"/>
        <end position="46"/>
    </location>
</feature>
<dbReference type="InterPro" id="IPR036938">
    <property type="entry name" value="PAP2/HPO_sf"/>
</dbReference>
<evidence type="ECO:0000259" key="2">
    <source>
        <dbReference type="SMART" id="SM00014"/>
    </source>
</evidence>
<organism evidence="3 4">
    <name type="scientific">Clostridium fessum</name>
    <dbReference type="NCBI Taxonomy" id="2126740"/>
    <lineage>
        <taxon>Bacteria</taxon>
        <taxon>Bacillati</taxon>
        <taxon>Bacillota</taxon>
        <taxon>Clostridia</taxon>
        <taxon>Eubacteriales</taxon>
        <taxon>Clostridiaceae</taxon>
        <taxon>Clostridium</taxon>
    </lineage>
</organism>
<dbReference type="SUPFAM" id="SSF48317">
    <property type="entry name" value="Acid phosphatase/Vanadium-dependent haloperoxidase"/>
    <property type="match status" value="1"/>
</dbReference>
<dbReference type="InterPro" id="IPR000326">
    <property type="entry name" value="PAP2/HPO"/>
</dbReference>
<dbReference type="Gene3D" id="1.20.144.10">
    <property type="entry name" value="Phosphatidic acid phosphatase type 2/haloperoxidase"/>
    <property type="match status" value="1"/>
</dbReference>
<feature type="transmembrane region" description="Helical" evidence="1">
    <location>
        <begin position="52"/>
        <end position="71"/>
    </location>
</feature>
<dbReference type="PANTHER" id="PTHR14969:SF13">
    <property type="entry name" value="AT30094P"/>
    <property type="match status" value="1"/>
</dbReference>
<sequence>MKMELQILDWIQQMRTPVGDVWMVFISRLGNAGMIWILFTCLLLMIPRTRRWGAALAVALCLDAIICNILLKPMVCRIRPCDVNQTVQLIIARPADYSFPSGHTAASFAAVAALYFAGAKKWWKITLPLAILMAFSRMYLYVHYPTDVLGGMIVGCAAGYFGNRLAAHLIRSWRQKMKKPEDRKNR</sequence>
<keyword evidence="1" id="KW-0472">Membrane</keyword>
<reference evidence="3 4" key="1">
    <citation type="submission" date="2018-03" db="EMBL/GenBank/DDBJ databases">
        <title>Lachnoclostridium SNUG30386 gen.nov., sp.nov., isolated from human faeces.</title>
        <authorList>
            <person name="Seo B."/>
            <person name="Jeon K."/>
            <person name="Ko G."/>
        </authorList>
    </citation>
    <scope>NUCLEOTIDE SEQUENCE [LARGE SCALE GENOMIC DNA]</scope>
    <source>
        <strain evidence="3 4">SNUG30386</strain>
    </source>
</reference>